<accession>A0A1G9BJT5</accession>
<sequence length="199" mass="22647">MKPSRLWPAALLLPVTLAIAKQDQAFDGEVLYRYTDEKGVQVIDDLVPPRYVSRGYEVISLSGRVLKVVPPELTGAALEEKKRRLAQQEADRELLKRYNSVADIESARARKLAVVRQDMAIMRSNLASLGAQIEREEDAAARVERNGAEVRPERLERIADLRQEVKVLRERLALRRKEEKRINAEFDRAAGRYTEIAGK</sequence>
<evidence type="ECO:0000256" key="1">
    <source>
        <dbReference type="SAM" id="Coils"/>
    </source>
</evidence>
<evidence type="ECO:0000313" key="4">
    <source>
        <dbReference type="Proteomes" id="UP000199305"/>
    </source>
</evidence>
<evidence type="ECO:0000313" key="3">
    <source>
        <dbReference type="EMBL" id="SDK39778.1"/>
    </source>
</evidence>
<dbReference type="AlphaFoldDB" id="A0A1G9BJT5"/>
<evidence type="ECO:0000256" key="2">
    <source>
        <dbReference type="SAM" id="SignalP"/>
    </source>
</evidence>
<protein>
    <recommendedName>
        <fullName evidence="5">DUF4124 domain-containing protein</fullName>
    </recommendedName>
</protein>
<gene>
    <name evidence="3" type="ORF">SAMN05216212_2271</name>
</gene>
<dbReference type="RefSeq" id="WP_091513739.1">
    <property type="nucleotide sequence ID" value="NZ_FNFH01000004.1"/>
</dbReference>
<feature type="signal peptide" evidence="2">
    <location>
        <begin position="1"/>
        <end position="20"/>
    </location>
</feature>
<feature type="coiled-coil region" evidence="1">
    <location>
        <begin position="126"/>
        <end position="178"/>
    </location>
</feature>
<reference evidence="4" key="1">
    <citation type="submission" date="2016-10" db="EMBL/GenBank/DDBJ databases">
        <authorList>
            <person name="Varghese N."/>
            <person name="Submissions S."/>
        </authorList>
    </citation>
    <scope>NUCLEOTIDE SEQUENCE [LARGE SCALE GENOMIC DNA]</scope>
    <source>
        <strain evidence="4">CGMCC 1.10658</strain>
    </source>
</reference>
<dbReference type="OrthoDB" id="6080407at2"/>
<dbReference type="EMBL" id="FNFH01000004">
    <property type="protein sequence ID" value="SDK39778.1"/>
    <property type="molecule type" value="Genomic_DNA"/>
</dbReference>
<feature type="chain" id="PRO_5011735945" description="DUF4124 domain-containing protein" evidence="2">
    <location>
        <begin position="21"/>
        <end position="199"/>
    </location>
</feature>
<keyword evidence="1" id="KW-0175">Coiled coil</keyword>
<organism evidence="3 4">
    <name type="scientific">Microbulbifer yueqingensis</name>
    <dbReference type="NCBI Taxonomy" id="658219"/>
    <lineage>
        <taxon>Bacteria</taxon>
        <taxon>Pseudomonadati</taxon>
        <taxon>Pseudomonadota</taxon>
        <taxon>Gammaproteobacteria</taxon>
        <taxon>Cellvibrionales</taxon>
        <taxon>Microbulbiferaceae</taxon>
        <taxon>Microbulbifer</taxon>
    </lineage>
</organism>
<evidence type="ECO:0008006" key="5">
    <source>
        <dbReference type="Google" id="ProtNLM"/>
    </source>
</evidence>
<proteinExistence type="predicted"/>
<name>A0A1G9BJT5_9GAMM</name>
<dbReference type="STRING" id="658219.SAMN05216212_2271"/>
<dbReference type="Proteomes" id="UP000199305">
    <property type="component" value="Unassembled WGS sequence"/>
</dbReference>
<keyword evidence="4" id="KW-1185">Reference proteome</keyword>
<keyword evidence="2" id="KW-0732">Signal</keyword>